<proteinExistence type="predicted"/>
<reference evidence="2 3" key="1">
    <citation type="submission" date="2019-04" db="EMBL/GenBank/DDBJ databases">
        <title>Draft genome of the big-headed turtle Platysternon megacephalum.</title>
        <authorList>
            <person name="Gong S."/>
        </authorList>
    </citation>
    <scope>NUCLEOTIDE SEQUENCE [LARGE SCALE GENOMIC DNA]</scope>
    <source>
        <strain evidence="2">DO16091913</strain>
        <tissue evidence="2">Muscle</tissue>
    </source>
</reference>
<comment type="caution">
    <text evidence="2">The sequence shown here is derived from an EMBL/GenBank/DDBJ whole genome shotgun (WGS) entry which is preliminary data.</text>
</comment>
<feature type="compositionally biased region" description="Polar residues" evidence="1">
    <location>
        <begin position="97"/>
        <end position="106"/>
    </location>
</feature>
<keyword evidence="3" id="KW-1185">Reference proteome</keyword>
<name>A0A4D9DQ79_9SAUR</name>
<protein>
    <submittedName>
        <fullName evidence="2">Scavenger receptor cysteine-rich type 1 protein M130-like protein</fullName>
    </submittedName>
</protein>
<feature type="region of interest" description="Disordered" evidence="1">
    <location>
        <begin position="97"/>
        <end position="128"/>
    </location>
</feature>
<dbReference type="EMBL" id="QXTE01000475">
    <property type="protein sequence ID" value="TFJ97609.1"/>
    <property type="molecule type" value="Genomic_DNA"/>
</dbReference>
<gene>
    <name evidence="2" type="ORF">DR999_PMT20533</name>
</gene>
<evidence type="ECO:0000313" key="2">
    <source>
        <dbReference type="EMBL" id="TFJ97609.1"/>
    </source>
</evidence>
<evidence type="ECO:0000313" key="3">
    <source>
        <dbReference type="Proteomes" id="UP000297703"/>
    </source>
</evidence>
<reference evidence="2 3" key="2">
    <citation type="submission" date="2019-04" db="EMBL/GenBank/DDBJ databases">
        <title>The genome sequence of big-headed turtle.</title>
        <authorList>
            <person name="Gong S."/>
        </authorList>
    </citation>
    <scope>NUCLEOTIDE SEQUENCE [LARGE SCALE GENOMIC DNA]</scope>
    <source>
        <strain evidence="2">DO16091913</strain>
        <tissue evidence="2">Muscle</tissue>
    </source>
</reference>
<organism evidence="2 3">
    <name type="scientific">Platysternon megacephalum</name>
    <name type="common">big-headed turtle</name>
    <dbReference type="NCBI Taxonomy" id="55544"/>
    <lineage>
        <taxon>Eukaryota</taxon>
        <taxon>Metazoa</taxon>
        <taxon>Chordata</taxon>
        <taxon>Craniata</taxon>
        <taxon>Vertebrata</taxon>
        <taxon>Euteleostomi</taxon>
        <taxon>Archelosauria</taxon>
        <taxon>Testudinata</taxon>
        <taxon>Testudines</taxon>
        <taxon>Cryptodira</taxon>
        <taxon>Durocryptodira</taxon>
        <taxon>Testudinoidea</taxon>
        <taxon>Platysternidae</taxon>
        <taxon>Platysternon</taxon>
    </lineage>
</organism>
<accession>A0A4D9DQ79</accession>
<dbReference type="AlphaFoldDB" id="A0A4D9DQ79"/>
<evidence type="ECO:0000256" key="1">
    <source>
        <dbReference type="SAM" id="MobiDB-lite"/>
    </source>
</evidence>
<keyword evidence="2" id="KW-0675">Receptor</keyword>
<dbReference type="Proteomes" id="UP000297703">
    <property type="component" value="Unassembled WGS sequence"/>
</dbReference>
<sequence length="147" mass="16620">MVSLTQTRWRGAHATFPSGWERNKHKSFWRQKTEISAKNGLNVNRSPCELHGLFRRLSQGRLETGPYPTGFQDYAPHLLLPKAAEGTCRPQRIRMNVKNQTINSPPQKALTGAPSPKTPPGFQRGDMLPTISRILSKRKPRRLVEPG</sequence>